<evidence type="ECO:0000313" key="2">
    <source>
        <dbReference type="EMBL" id="MFC7615135.1"/>
    </source>
</evidence>
<evidence type="ECO:0008006" key="4">
    <source>
        <dbReference type="Google" id="ProtNLM"/>
    </source>
</evidence>
<protein>
    <recommendedName>
        <fullName evidence="4">Tetratricopeptide repeat-containing protein</fullName>
    </recommendedName>
</protein>
<feature type="region of interest" description="Disordered" evidence="1">
    <location>
        <begin position="66"/>
        <end position="116"/>
    </location>
</feature>
<dbReference type="Proteomes" id="UP001596512">
    <property type="component" value="Unassembled WGS sequence"/>
</dbReference>
<comment type="caution">
    <text evidence="2">The sequence shown here is derived from an EMBL/GenBank/DDBJ whole genome shotgun (WGS) entry which is preliminary data.</text>
</comment>
<gene>
    <name evidence="2" type="ORF">ACFQV2_18090</name>
</gene>
<keyword evidence="3" id="KW-1185">Reference proteome</keyword>
<evidence type="ECO:0000313" key="3">
    <source>
        <dbReference type="Proteomes" id="UP001596512"/>
    </source>
</evidence>
<sequence length="116" mass="12072">MRTAEGVVESLRHGTQLDHLATALNVLGAVQLDARQPGRALASHQDALTFASRVEYRLELARAARASAAPTCTPAPRRGAVLSGAGRRALPGHGGRAHPGAGRRPRGPAAFSELNP</sequence>
<proteinExistence type="predicted"/>
<organism evidence="2 3">
    <name type="scientific">Actinokineospora soli</name>
    <dbReference type="NCBI Taxonomy" id="1048753"/>
    <lineage>
        <taxon>Bacteria</taxon>
        <taxon>Bacillati</taxon>
        <taxon>Actinomycetota</taxon>
        <taxon>Actinomycetes</taxon>
        <taxon>Pseudonocardiales</taxon>
        <taxon>Pseudonocardiaceae</taxon>
        <taxon>Actinokineospora</taxon>
    </lineage>
</organism>
<evidence type="ECO:0000256" key="1">
    <source>
        <dbReference type="SAM" id="MobiDB-lite"/>
    </source>
</evidence>
<name>A0ABW2TMX3_9PSEU</name>
<accession>A0ABW2TMX3</accession>
<reference evidence="3" key="1">
    <citation type="journal article" date="2019" name="Int. J. Syst. Evol. Microbiol.">
        <title>The Global Catalogue of Microorganisms (GCM) 10K type strain sequencing project: providing services to taxonomists for standard genome sequencing and annotation.</title>
        <authorList>
            <consortium name="The Broad Institute Genomics Platform"/>
            <consortium name="The Broad Institute Genome Sequencing Center for Infectious Disease"/>
            <person name="Wu L."/>
            <person name="Ma J."/>
        </authorList>
    </citation>
    <scope>NUCLEOTIDE SEQUENCE [LARGE SCALE GENOMIC DNA]</scope>
    <source>
        <strain evidence="3">JCM 17695</strain>
    </source>
</reference>
<feature type="compositionally biased region" description="Low complexity" evidence="1">
    <location>
        <begin position="66"/>
        <end position="80"/>
    </location>
</feature>
<dbReference type="EMBL" id="JBHTEY010000004">
    <property type="protein sequence ID" value="MFC7615135.1"/>
    <property type="molecule type" value="Genomic_DNA"/>
</dbReference>